<evidence type="ECO:0000259" key="2">
    <source>
        <dbReference type="PROSITE" id="PS50969"/>
    </source>
</evidence>
<dbReference type="FunFam" id="3.40.50.1000:FF:000093">
    <property type="entry name" value="NLI interacting factor-like phosphatase family protein"/>
    <property type="match status" value="1"/>
</dbReference>
<dbReference type="AlphaFoldDB" id="A0A8H7QWI5"/>
<dbReference type="SUPFAM" id="SSF56784">
    <property type="entry name" value="HAD-like"/>
    <property type="match status" value="1"/>
</dbReference>
<gene>
    <name evidence="3" type="ORF">INT47_012410</name>
</gene>
<dbReference type="GO" id="GO:0016791">
    <property type="term" value="F:phosphatase activity"/>
    <property type="evidence" value="ECO:0007669"/>
    <property type="project" value="InterPro"/>
</dbReference>
<dbReference type="EMBL" id="JAEPRD010000087">
    <property type="protein sequence ID" value="KAG2200129.1"/>
    <property type="molecule type" value="Genomic_DNA"/>
</dbReference>
<feature type="transmembrane region" description="Helical" evidence="1">
    <location>
        <begin position="32"/>
        <end position="49"/>
    </location>
</feature>
<keyword evidence="1" id="KW-1133">Transmembrane helix</keyword>
<dbReference type="NCBIfam" id="TIGR02251">
    <property type="entry name" value="HIF-SF_euk"/>
    <property type="match status" value="1"/>
</dbReference>
<evidence type="ECO:0000313" key="4">
    <source>
        <dbReference type="Proteomes" id="UP000603453"/>
    </source>
</evidence>
<name>A0A8H7QWI5_9FUNG</name>
<dbReference type="InterPro" id="IPR004274">
    <property type="entry name" value="FCP1_dom"/>
</dbReference>
<sequence>MSATFTTALSTPGLTTNNSLRKKRTRLFFSQMYHYLSLTYNFLCALVILPRKKLVTATKNIPKNNDMQYYKGKTLILDLDETLVHSVRLGSENSMKEVSPSIIKKNIEVQCDKQNLLYEVYKRPHVDFFLKTISQWYKVVIYTASMAEYADPVIDWIDQDNVISRRFFRQSCVLKNGNFLKDLTLAEEDLCKVCLVDNSPIAFDLYKENGIALPTWISNPNDESLLDLLPFLDALRFAADVRSILRLQHKLK</sequence>
<keyword evidence="4" id="KW-1185">Reference proteome</keyword>
<dbReference type="InterPro" id="IPR036412">
    <property type="entry name" value="HAD-like_sf"/>
</dbReference>
<accession>A0A8H7QWI5</accession>
<dbReference type="PROSITE" id="PS50969">
    <property type="entry name" value="FCP1"/>
    <property type="match status" value="1"/>
</dbReference>
<dbReference type="InterPro" id="IPR050365">
    <property type="entry name" value="TIM50"/>
</dbReference>
<keyword evidence="1" id="KW-0812">Transmembrane</keyword>
<proteinExistence type="predicted"/>
<dbReference type="Gene3D" id="3.40.50.1000">
    <property type="entry name" value="HAD superfamily/HAD-like"/>
    <property type="match status" value="1"/>
</dbReference>
<comment type="caution">
    <text evidence="3">The sequence shown here is derived from an EMBL/GenBank/DDBJ whole genome shotgun (WGS) entry which is preliminary data.</text>
</comment>
<dbReference type="Proteomes" id="UP000603453">
    <property type="component" value="Unassembled WGS sequence"/>
</dbReference>
<dbReference type="Pfam" id="PF03031">
    <property type="entry name" value="NIF"/>
    <property type="match status" value="1"/>
</dbReference>
<evidence type="ECO:0000256" key="1">
    <source>
        <dbReference type="SAM" id="Phobius"/>
    </source>
</evidence>
<dbReference type="OrthoDB" id="277011at2759"/>
<dbReference type="CDD" id="cd07521">
    <property type="entry name" value="HAD_FCP1-like"/>
    <property type="match status" value="1"/>
</dbReference>
<reference evidence="3" key="1">
    <citation type="submission" date="2020-12" db="EMBL/GenBank/DDBJ databases">
        <title>Metabolic potential, ecology and presence of endohyphal bacteria is reflected in genomic diversity of Mucoromycotina.</title>
        <authorList>
            <person name="Muszewska A."/>
            <person name="Okrasinska A."/>
            <person name="Steczkiewicz K."/>
            <person name="Drgas O."/>
            <person name="Orlowska M."/>
            <person name="Perlinska-Lenart U."/>
            <person name="Aleksandrzak-Piekarczyk T."/>
            <person name="Szatraj K."/>
            <person name="Zielenkiewicz U."/>
            <person name="Pilsyk S."/>
            <person name="Malc E."/>
            <person name="Mieczkowski P."/>
            <person name="Kruszewska J.S."/>
            <person name="Biernat P."/>
            <person name="Pawlowska J."/>
        </authorList>
    </citation>
    <scope>NUCLEOTIDE SEQUENCE</scope>
    <source>
        <strain evidence="3">WA0000017839</strain>
    </source>
</reference>
<dbReference type="PANTHER" id="PTHR12210">
    <property type="entry name" value="DULLARD PROTEIN PHOSPHATASE"/>
    <property type="match status" value="1"/>
</dbReference>
<protein>
    <recommendedName>
        <fullName evidence="2">FCP1 homology domain-containing protein</fullName>
    </recommendedName>
</protein>
<organism evidence="3 4">
    <name type="scientific">Mucor saturninus</name>
    <dbReference type="NCBI Taxonomy" id="64648"/>
    <lineage>
        <taxon>Eukaryota</taxon>
        <taxon>Fungi</taxon>
        <taxon>Fungi incertae sedis</taxon>
        <taxon>Mucoromycota</taxon>
        <taxon>Mucoromycotina</taxon>
        <taxon>Mucoromycetes</taxon>
        <taxon>Mucorales</taxon>
        <taxon>Mucorineae</taxon>
        <taxon>Mucoraceae</taxon>
        <taxon>Mucor</taxon>
    </lineage>
</organism>
<dbReference type="InterPro" id="IPR011948">
    <property type="entry name" value="Dullard_phosphatase"/>
</dbReference>
<dbReference type="SMART" id="SM00577">
    <property type="entry name" value="CPDc"/>
    <property type="match status" value="1"/>
</dbReference>
<evidence type="ECO:0000313" key="3">
    <source>
        <dbReference type="EMBL" id="KAG2200129.1"/>
    </source>
</evidence>
<feature type="domain" description="FCP1 homology" evidence="2">
    <location>
        <begin position="68"/>
        <end position="235"/>
    </location>
</feature>
<keyword evidence="1" id="KW-0472">Membrane</keyword>
<dbReference type="InterPro" id="IPR023214">
    <property type="entry name" value="HAD_sf"/>
</dbReference>